<proteinExistence type="predicted"/>
<protein>
    <submittedName>
        <fullName evidence="3">Uncharacterized protein</fullName>
    </submittedName>
</protein>
<dbReference type="AlphaFoldDB" id="A0A919EJL1"/>
<keyword evidence="2" id="KW-1133">Transmembrane helix</keyword>
<organism evidence="3 4">
    <name type="scientific">Streptomyces filamentosus</name>
    <name type="common">Streptomyces roseosporus</name>
    <dbReference type="NCBI Taxonomy" id="67294"/>
    <lineage>
        <taxon>Bacteria</taxon>
        <taxon>Bacillati</taxon>
        <taxon>Actinomycetota</taxon>
        <taxon>Actinomycetes</taxon>
        <taxon>Kitasatosporales</taxon>
        <taxon>Streptomycetaceae</taxon>
        <taxon>Streptomyces</taxon>
    </lineage>
</organism>
<feature type="region of interest" description="Disordered" evidence="1">
    <location>
        <begin position="1"/>
        <end position="33"/>
    </location>
</feature>
<evidence type="ECO:0000256" key="1">
    <source>
        <dbReference type="SAM" id="MobiDB-lite"/>
    </source>
</evidence>
<keyword evidence="2" id="KW-0472">Membrane</keyword>
<feature type="compositionally biased region" description="Polar residues" evidence="1">
    <location>
        <begin position="1"/>
        <end position="12"/>
    </location>
</feature>
<dbReference type="Proteomes" id="UP000632849">
    <property type="component" value="Unassembled WGS sequence"/>
</dbReference>
<dbReference type="RefSeq" id="WP_308440303.1">
    <property type="nucleotide sequence ID" value="NZ_BNBE01000001.1"/>
</dbReference>
<gene>
    <name evidence="3" type="ORF">GCM10017667_16430</name>
</gene>
<sequence>MTPSSLPHQSDGSPDRPPGPAAPAATVPRPAPHTSEATRLLCAGTYLDDAFRDAVVDELYVHEERLAAPALGHDAGRVLAHALRARRTELGWAGAVLFLWIVAFPLTKGLIAFIVVPFLVLGLARRIRGRAARPPVYRALPAFLLRWYGRFLGGWSALFLLLVAFGGDYVYETRLGFDPESGSWGGSLPGHDDQTGLAGLLAEFEPGSLPAWFLQLIGQGAGGGVLEAWVAIAVPLLVAWAVAVQQGQFARALTQELSRARFGDLRADPAENAEGARFRRLRDRIRIEQHSRLVLYGTDDPFCGAGEPYEPWSLSVELRPRKDLGGDAPEPLDNSAILRRVVPLVEALRVPSPHGSPQAQAAVRDRLRELEVDEVVFLPVDGLLARTAAPYAPESFDLHRAAAVEEGGEARRHFLRIRVGGWGEEIVTTVFVRVHTQGGMLMLEVAPHVLRPVRPLYREADRIAHRYRHNHHVGKAVWALGRVPRSAGRSVGVLARAVGHLWRLAVGGHARALPEGPAASVRELGSDDTASLFQEMDVSRYLKSIQDRVANGVVLALREAGYETAEFEQKVVHVAEGATFIENTRGNVVIGDRNTVTNTMNKSRNTTGGDRD</sequence>
<evidence type="ECO:0000256" key="2">
    <source>
        <dbReference type="SAM" id="Phobius"/>
    </source>
</evidence>
<evidence type="ECO:0000313" key="4">
    <source>
        <dbReference type="Proteomes" id="UP000632849"/>
    </source>
</evidence>
<feature type="transmembrane region" description="Helical" evidence="2">
    <location>
        <begin position="145"/>
        <end position="165"/>
    </location>
</feature>
<reference evidence="3" key="1">
    <citation type="journal article" date="2014" name="Int. J. Syst. Evol. Microbiol.">
        <title>Complete genome sequence of Corynebacterium casei LMG S-19264T (=DSM 44701T), isolated from a smear-ripened cheese.</title>
        <authorList>
            <consortium name="US DOE Joint Genome Institute (JGI-PGF)"/>
            <person name="Walter F."/>
            <person name="Albersmeier A."/>
            <person name="Kalinowski J."/>
            <person name="Ruckert C."/>
        </authorList>
    </citation>
    <scope>NUCLEOTIDE SEQUENCE</scope>
    <source>
        <strain evidence="3">JCM 4122</strain>
    </source>
</reference>
<keyword evidence="4" id="KW-1185">Reference proteome</keyword>
<dbReference type="EMBL" id="BNBE01000001">
    <property type="protein sequence ID" value="GHF88410.1"/>
    <property type="molecule type" value="Genomic_DNA"/>
</dbReference>
<name>A0A919EJL1_STRFL</name>
<dbReference type="GeneID" id="95661133"/>
<accession>A0A919EJL1</accession>
<reference evidence="3" key="2">
    <citation type="submission" date="2020-09" db="EMBL/GenBank/DDBJ databases">
        <authorList>
            <person name="Sun Q."/>
            <person name="Ohkuma M."/>
        </authorList>
    </citation>
    <scope>NUCLEOTIDE SEQUENCE</scope>
    <source>
        <strain evidence="3">JCM 4122</strain>
    </source>
</reference>
<keyword evidence="2" id="KW-0812">Transmembrane</keyword>
<feature type="transmembrane region" description="Helical" evidence="2">
    <location>
        <begin position="97"/>
        <end position="124"/>
    </location>
</feature>
<evidence type="ECO:0000313" key="3">
    <source>
        <dbReference type="EMBL" id="GHF88410.1"/>
    </source>
</evidence>
<comment type="caution">
    <text evidence="3">The sequence shown here is derived from an EMBL/GenBank/DDBJ whole genome shotgun (WGS) entry which is preliminary data.</text>
</comment>